<organism evidence="1 2">
    <name type="scientific">Iodobacter violaceini</name>
    <dbReference type="NCBI Taxonomy" id="3044271"/>
    <lineage>
        <taxon>Bacteria</taxon>
        <taxon>Pseudomonadati</taxon>
        <taxon>Pseudomonadota</taxon>
        <taxon>Betaproteobacteria</taxon>
        <taxon>Neisseriales</taxon>
        <taxon>Chitinibacteraceae</taxon>
        <taxon>Iodobacter</taxon>
    </lineage>
</organism>
<reference evidence="1 2" key="1">
    <citation type="submission" date="2020-03" db="EMBL/GenBank/DDBJ databases">
        <title>Draft genome sequence of environmentally isolated violet-colored cultures.</title>
        <authorList>
            <person name="Wilson H.S."/>
        </authorList>
    </citation>
    <scope>NUCLEOTIDE SEQUENCE [LARGE SCALE GENOMIC DNA]</scope>
    <source>
        <strain evidence="1 2">HSC-16F04</strain>
    </source>
</reference>
<protein>
    <recommendedName>
        <fullName evidence="3">5-bromo-4-chloroindolyl phosphate hydrolase</fullName>
    </recommendedName>
</protein>
<sequence length="201" mass="22386">MPTRLMLFIYSNRNITGSVCALLVLALFFGGIIHAWWLPLTIGAYLFGWLILPPSRPPILEQLPQMPVDQAIDAICADFGPRLPAGPRDRLGQIQALIHELAPRFANPAFPATARIELANTVSRDLPATIGNYLALPASFAKMHTLRDGKTAQTLLTEQLVLLHNELTEMAADLYSEDADKLISHGEYLKQKFLPYQFIDH</sequence>
<evidence type="ECO:0008006" key="3">
    <source>
        <dbReference type="Google" id="ProtNLM"/>
    </source>
</evidence>
<dbReference type="RefSeq" id="WP_166824817.1">
    <property type="nucleotide sequence ID" value="NZ_JAAOLX010000004.1"/>
</dbReference>
<accession>A0ABX0KYU3</accession>
<evidence type="ECO:0000313" key="2">
    <source>
        <dbReference type="Proteomes" id="UP000712570"/>
    </source>
</evidence>
<evidence type="ECO:0000313" key="1">
    <source>
        <dbReference type="EMBL" id="NHQ86236.1"/>
    </source>
</evidence>
<proteinExistence type="predicted"/>
<keyword evidence="2" id="KW-1185">Reference proteome</keyword>
<dbReference type="EMBL" id="JAAOLX010000004">
    <property type="protein sequence ID" value="NHQ86236.1"/>
    <property type="molecule type" value="Genomic_DNA"/>
</dbReference>
<dbReference type="Proteomes" id="UP000712570">
    <property type="component" value="Unassembled WGS sequence"/>
</dbReference>
<gene>
    <name evidence="1" type="ORF">HA050_08915</name>
</gene>
<name>A0ABX0KYU3_9NEIS</name>
<comment type="caution">
    <text evidence="1">The sequence shown here is derived from an EMBL/GenBank/DDBJ whole genome shotgun (WGS) entry which is preliminary data.</text>
</comment>